<dbReference type="InterPro" id="IPR056998">
    <property type="entry name" value="Asd-4/GZF3_helical"/>
</dbReference>
<name>A0AAE0MNT2_9PEZI</name>
<dbReference type="EMBL" id="JAUEPP010000008">
    <property type="protein sequence ID" value="KAK3338493.1"/>
    <property type="molecule type" value="Genomic_DNA"/>
</dbReference>
<reference evidence="11" key="1">
    <citation type="journal article" date="2023" name="Mol. Phylogenet. Evol.">
        <title>Genome-scale phylogeny and comparative genomics of the fungal order Sordariales.</title>
        <authorList>
            <person name="Hensen N."/>
            <person name="Bonometti L."/>
            <person name="Westerberg I."/>
            <person name="Brannstrom I.O."/>
            <person name="Guillou S."/>
            <person name="Cros-Aarteil S."/>
            <person name="Calhoun S."/>
            <person name="Haridas S."/>
            <person name="Kuo A."/>
            <person name="Mondo S."/>
            <person name="Pangilinan J."/>
            <person name="Riley R."/>
            <person name="LaButti K."/>
            <person name="Andreopoulos B."/>
            <person name="Lipzen A."/>
            <person name="Chen C."/>
            <person name="Yan M."/>
            <person name="Daum C."/>
            <person name="Ng V."/>
            <person name="Clum A."/>
            <person name="Steindorff A."/>
            <person name="Ohm R.A."/>
            <person name="Martin F."/>
            <person name="Silar P."/>
            <person name="Natvig D.O."/>
            <person name="Lalanne C."/>
            <person name="Gautier V."/>
            <person name="Ament-Velasquez S.L."/>
            <person name="Kruys A."/>
            <person name="Hutchinson M.I."/>
            <person name="Powell A.J."/>
            <person name="Barry K."/>
            <person name="Miller A.N."/>
            <person name="Grigoriev I.V."/>
            <person name="Debuchy R."/>
            <person name="Gladieux P."/>
            <person name="Hiltunen Thoren M."/>
            <person name="Johannesson H."/>
        </authorList>
    </citation>
    <scope>NUCLEOTIDE SEQUENCE</scope>
    <source>
        <strain evidence="11">CBS 560.94</strain>
    </source>
</reference>
<evidence type="ECO:0000313" key="11">
    <source>
        <dbReference type="EMBL" id="KAK3338493.1"/>
    </source>
</evidence>
<keyword evidence="5" id="KW-0805">Transcription regulation</keyword>
<evidence type="ECO:0000256" key="5">
    <source>
        <dbReference type="ARBA" id="ARBA00023015"/>
    </source>
</evidence>
<evidence type="ECO:0000256" key="4">
    <source>
        <dbReference type="ARBA" id="ARBA00022833"/>
    </source>
</evidence>
<dbReference type="Gene3D" id="3.30.50.10">
    <property type="entry name" value="Erythroid Transcription Factor GATA-1, subunit A"/>
    <property type="match status" value="1"/>
</dbReference>
<evidence type="ECO:0000256" key="6">
    <source>
        <dbReference type="ARBA" id="ARBA00023163"/>
    </source>
</evidence>
<dbReference type="PRINTS" id="PR00619">
    <property type="entry name" value="GATAZNFINGER"/>
</dbReference>
<dbReference type="GO" id="GO:0000978">
    <property type="term" value="F:RNA polymerase II cis-regulatory region sequence-specific DNA binding"/>
    <property type="evidence" value="ECO:0007669"/>
    <property type="project" value="TreeGrafter"/>
</dbReference>
<evidence type="ECO:0000256" key="8">
    <source>
        <dbReference type="PROSITE-ProRule" id="PRU00094"/>
    </source>
</evidence>
<dbReference type="PANTHER" id="PTHR10071">
    <property type="entry name" value="TRANSCRIPTION FACTOR GATA FAMILY MEMBER"/>
    <property type="match status" value="1"/>
</dbReference>
<protein>
    <recommendedName>
        <fullName evidence="10">GATA-type domain-containing protein</fullName>
    </recommendedName>
</protein>
<dbReference type="Pfam" id="PF00320">
    <property type="entry name" value="GATA"/>
    <property type="match status" value="1"/>
</dbReference>
<feature type="compositionally biased region" description="Polar residues" evidence="9">
    <location>
        <begin position="32"/>
        <end position="49"/>
    </location>
</feature>
<feature type="region of interest" description="Disordered" evidence="9">
    <location>
        <begin position="405"/>
        <end position="548"/>
    </location>
</feature>
<feature type="compositionally biased region" description="Low complexity" evidence="9">
    <location>
        <begin position="514"/>
        <end position="541"/>
    </location>
</feature>
<dbReference type="CDD" id="cd00202">
    <property type="entry name" value="ZnF_GATA"/>
    <property type="match status" value="1"/>
</dbReference>
<feature type="region of interest" description="Disordered" evidence="9">
    <location>
        <begin position="1"/>
        <end position="80"/>
    </location>
</feature>
<keyword evidence="4" id="KW-0862">Zinc</keyword>
<dbReference type="GO" id="GO:0000981">
    <property type="term" value="F:DNA-binding transcription factor activity, RNA polymerase II-specific"/>
    <property type="evidence" value="ECO:0007669"/>
    <property type="project" value="TreeGrafter"/>
</dbReference>
<feature type="compositionally biased region" description="Basic and acidic residues" evidence="9">
    <location>
        <begin position="405"/>
        <end position="423"/>
    </location>
</feature>
<evidence type="ECO:0000256" key="2">
    <source>
        <dbReference type="ARBA" id="ARBA00022723"/>
    </source>
</evidence>
<dbReference type="PANTHER" id="PTHR10071:SF338">
    <property type="entry name" value="GATA-TYPE DOMAIN-CONTAINING PROTEIN"/>
    <property type="match status" value="1"/>
</dbReference>
<dbReference type="FunFam" id="3.30.50.10:FF:000007">
    <property type="entry name" value="Nitrogen regulatory AreA, N-terminal"/>
    <property type="match status" value="1"/>
</dbReference>
<comment type="caution">
    <text evidence="11">The sequence shown here is derived from an EMBL/GenBank/DDBJ whole genome shotgun (WGS) entry which is preliminary data.</text>
</comment>
<feature type="compositionally biased region" description="Polar residues" evidence="9">
    <location>
        <begin position="58"/>
        <end position="72"/>
    </location>
</feature>
<keyword evidence="7" id="KW-0539">Nucleus</keyword>
<feature type="compositionally biased region" description="Low complexity" evidence="9">
    <location>
        <begin position="1"/>
        <end position="25"/>
    </location>
</feature>
<evidence type="ECO:0000313" key="12">
    <source>
        <dbReference type="Proteomes" id="UP001278500"/>
    </source>
</evidence>
<comment type="subcellular location">
    <subcellularLocation>
        <location evidence="1">Nucleus</location>
    </subcellularLocation>
</comment>
<dbReference type="RefSeq" id="XP_062677944.1">
    <property type="nucleotide sequence ID" value="XM_062829932.1"/>
</dbReference>
<evidence type="ECO:0000259" key="10">
    <source>
        <dbReference type="PROSITE" id="PS50114"/>
    </source>
</evidence>
<dbReference type="PROSITE" id="PS00344">
    <property type="entry name" value="GATA_ZN_FINGER_1"/>
    <property type="match status" value="1"/>
</dbReference>
<dbReference type="GO" id="GO:0000122">
    <property type="term" value="P:negative regulation of transcription by RNA polymerase II"/>
    <property type="evidence" value="ECO:0007669"/>
    <property type="project" value="TreeGrafter"/>
</dbReference>
<dbReference type="SUPFAM" id="SSF57716">
    <property type="entry name" value="Glucocorticoid receptor-like (DNA-binding domain)"/>
    <property type="match status" value="1"/>
</dbReference>
<evidence type="ECO:0000256" key="3">
    <source>
        <dbReference type="ARBA" id="ARBA00022771"/>
    </source>
</evidence>
<evidence type="ECO:0000256" key="9">
    <source>
        <dbReference type="SAM" id="MobiDB-lite"/>
    </source>
</evidence>
<feature type="region of interest" description="Disordered" evidence="9">
    <location>
        <begin position="215"/>
        <end position="265"/>
    </location>
</feature>
<keyword evidence="12" id="KW-1185">Reference proteome</keyword>
<dbReference type="GeneID" id="87867086"/>
<keyword evidence="3 8" id="KW-0863">Zinc-finger</keyword>
<sequence length="548" mass="58639">MEDPTTQQQPTAASQSPSLPLPATLEPEPISRPSSTSTQASAPGPQNMSHMLPGIASIATNDNNIPATTTSPQPRPVTMAAPPMIPPGTSPAASSHPGPGGNLYHAVATLLPSATATPTIANMATMANHDRETTQPTCQNCATSTTPLWRRDEMGQVLCNACGLFLKLHGRPRPISLKTDVIKSRNRVKTMRPDLAKQKKQQQQQQQNLAATADMNGGVGMIDPNNPAAAAAAQAARRASQKSINGHPVDDNSPVSRTGTPNVYNPHIPIDHNLEYQFQAQQISGFGVPTASPGRAPSPMNGEHMPQTHEQLLAANASLKTRVSELEVIQELYRGRLHQLETEENIRQASEPGKLEAQLRAQIDAMGEAHQQLQKELEESHRRENMLKRRLDELEVELKDVKEALESQDNGRHKKIRLDENAKSEPTAEVVDQQQQQQQPAPAEQPVPTPMAIDEAEPAPVPASETAPEQVPAPAPEPVQEQAQEPEPAPVSEPTEAPAPAPEAEPVPEPTPAAPETAPVEEPAAPEVVPTELPTAPAAAEEAPKAES</sequence>
<feature type="compositionally biased region" description="Low complexity" evidence="9">
    <location>
        <begin position="427"/>
        <end position="442"/>
    </location>
</feature>
<dbReference type="AlphaFoldDB" id="A0AAE0MNT2"/>
<feature type="compositionally biased region" description="Low complexity" evidence="9">
    <location>
        <begin position="228"/>
        <end position="238"/>
    </location>
</feature>
<evidence type="ECO:0000256" key="7">
    <source>
        <dbReference type="ARBA" id="ARBA00023242"/>
    </source>
</evidence>
<dbReference type="GO" id="GO:0005634">
    <property type="term" value="C:nucleus"/>
    <property type="evidence" value="ECO:0007669"/>
    <property type="project" value="UniProtKB-SubCell"/>
</dbReference>
<keyword evidence="2" id="KW-0479">Metal-binding</keyword>
<dbReference type="GO" id="GO:0045944">
    <property type="term" value="P:positive regulation of transcription by RNA polymerase II"/>
    <property type="evidence" value="ECO:0007669"/>
    <property type="project" value="TreeGrafter"/>
</dbReference>
<dbReference type="Pfam" id="PF25026">
    <property type="entry name" value="Asd-4"/>
    <property type="match status" value="1"/>
</dbReference>
<evidence type="ECO:0000256" key="1">
    <source>
        <dbReference type="ARBA" id="ARBA00004123"/>
    </source>
</evidence>
<gene>
    <name evidence="11" type="ORF">B0H65DRAFT_552949</name>
</gene>
<dbReference type="SMART" id="SM00401">
    <property type="entry name" value="ZnF_GATA"/>
    <property type="match status" value="1"/>
</dbReference>
<accession>A0AAE0MNT2</accession>
<dbReference type="InterPro" id="IPR013088">
    <property type="entry name" value="Znf_NHR/GATA"/>
</dbReference>
<keyword evidence="6" id="KW-0804">Transcription</keyword>
<feature type="compositionally biased region" description="Pro residues" evidence="9">
    <location>
        <begin position="487"/>
        <end position="513"/>
    </location>
</feature>
<dbReference type="GO" id="GO:0008270">
    <property type="term" value="F:zinc ion binding"/>
    <property type="evidence" value="ECO:0007669"/>
    <property type="project" value="UniProtKB-KW"/>
</dbReference>
<proteinExistence type="predicted"/>
<feature type="compositionally biased region" description="Polar residues" evidence="9">
    <location>
        <begin position="253"/>
        <end position="263"/>
    </location>
</feature>
<organism evidence="11 12">
    <name type="scientific">Neurospora tetraspora</name>
    <dbReference type="NCBI Taxonomy" id="94610"/>
    <lineage>
        <taxon>Eukaryota</taxon>
        <taxon>Fungi</taxon>
        <taxon>Dikarya</taxon>
        <taxon>Ascomycota</taxon>
        <taxon>Pezizomycotina</taxon>
        <taxon>Sordariomycetes</taxon>
        <taxon>Sordariomycetidae</taxon>
        <taxon>Sordariales</taxon>
        <taxon>Sordariaceae</taxon>
        <taxon>Neurospora</taxon>
    </lineage>
</organism>
<dbReference type="InterPro" id="IPR000679">
    <property type="entry name" value="Znf_GATA"/>
</dbReference>
<dbReference type="InterPro" id="IPR039355">
    <property type="entry name" value="Transcription_factor_GATA"/>
</dbReference>
<reference evidence="11" key="2">
    <citation type="submission" date="2023-06" db="EMBL/GenBank/DDBJ databases">
        <authorList>
            <consortium name="Lawrence Berkeley National Laboratory"/>
            <person name="Haridas S."/>
            <person name="Hensen N."/>
            <person name="Bonometti L."/>
            <person name="Westerberg I."/>
            <person name="Brannstrom I.O."/>
            <person name="Guillou S."/>
            <person name="Cros-Aarteil S."/>
            <person name="Calhoun S."/>
            <person name="Kuo A."/>
            <person name="Mondo S."/>
            <person name="Pangilinan J."/>
            <person name="Riley R."/>
            <person name="Labutti K."/>
            <person name="Andreopoulos B."/>
            <person name="Lipzen A."/>
            <person name="Chen C."/>
            <person name="Yanf M."/>
            <person name="Daum C."/>
            <person name="Ng V."/>
            <person name="Clum A."/>
            <person name="Steindorff A."/>
            <person name="Ohm R."/>
            <person name="Martin F."/>
            <person name="Silar P."/>
            <person name="Natvig D."/>
            <person name="Lalanne C."/>
            <person name="Gautier V."/>
            <person name="Ament-Velasquez S.L."/>
            <person name="Kruys A."/>
            <person name="Hutchinson M.I."/>
            <person name="Powell A.J."/>
            <person name="Barry K."/>
            <person name="Miller A.N."/>
            <person name="Grigoriev I.V."/>
            <person name="Debuchy R."/>
            <person name="Gladieux P."/>
            <person name="Thoren M.H."/>
            <person name="Johannesson H."/>
        </authorList>
    </citation>
    <scope>NUCLEOTIDE SEQUENCE</scope>
    <source>
        <strain evidence="11">CBS 560.94</strain>
    </source>
</reference>
<dbReference type="PROSITE" id="PS50114">
    <property type="entry name" value="GATA_ZN_FINGER_2"/>
    <property type="match status" value="1"/>
</dbReference>
<feature type="domain" description="GATA-type" evidence="10">
    <location>
        <begin position="132"/>
        <end position="185"/>
    </location>
</feature>
<dbReference type="Proteomes" id="UP001278500">
    <property type="component" value="Unassembled WGS sequence"/>
</dbReference>